<name>A0ABN1GHV5_9ACTN</name>
<evidence type="ECO:0000313" key="2">
    <source>
        <dbReference type="Proteomes" id="UP001500668"/>
    </source>
</evidence>
<proteinExistence type="predicted"/>
<keyword evidence="2" id="KW-1185">Reference proteome</keyword>
<protein>
    <submittedName>
        <fullName evidence="1">Uncharacterized protein</fullName>
    </submittedName>
</protein>
<accession>A0ABN1GHV5</accession>
<dbReference type="RefSeq" id="WP_344076295.1">
    <property type="nucleotide sequence ID" value="NZ_BAAACA010000034.1"/>
</dbReference>
<dbReference type="EMBL" id="BAAACA010000034">
    <property type="protein sequence ID" value="GAA0611889.1"/>
    <property type="molecule type" value="Genomic_DNA"/>
</dbReference>
<evidence type="ECO:0000313" key="1">
    <source>
        <dbReference type="EMBL" id="GAA0611889.1"/>
    </source>
</evidence>
<dbReference type="Proteomes" id="UP001500668">
    <property type="component" value="Unassembled WGS sequence"/>
</dbReference>
<gene>
    <name evidence="1" type="ORF">GCM10010394_47120</name>
</gene>
<comment type="caution">
    <text evidence="1">The sequence shown here is derived from an EMBL/GenBank/DDBJ whole genome shotgun (WGS) entry which is preliminary data.</text>
</comment>
<organism evidence="1 2">
    <name type="scientific">Streptomyces crystallinus</name>
    <dbReference type="NCBI Taxonomy" id="68191"/>
    <lineage>
        <taxon>Bacteria</taxon>
        <taxon>Bacillati</taxon>
        <taxon>Actinomycetota</taxon>
        <taxon>Actinomycetes</taxon>
        <taxon>Kitasatosporales</taxon>
        <taxon>Streptomycetaceae</taxon>
        <taxon>Streptomyces</taxon>
    </lineage>
</organism>
<sequence length="67" mass="7034">MDAEVALTAVTPELEALRAAREAYLAALAGAVVSLARDEVPLSDISAVPQVPPAQVRQILADRVPTR</sequence>
<reference evidence="1 2" key="1">
    <citation type="journal article" date="2019" name="Int. J. Syst. Evol. Microbiol.">
        <title>The Global Catalogue of Microorganisms (GCM) 10K type strain sequencing project: providing services to taxonomists for standard genome sequencing and annotation.</title>
        <authorList>
            <consortium name="The Broad Institute Genomics Platform"/>
            <consortium name="The Broad Institute Genome Sequencing Center for Infectious Disease"/>
            <person name="Wu L."/>
            <person name="Ma J."/>
        </authorList>
    </citation>
    <scope>NUCLEOTIDE SEQUENCE [LARGE SCALE GENOMIC DNA]</scope>
    <source>
        <strain evidence="1 2">JCM 5067</strain>
    </source>
</reference>